<proteinExistence type="predicted"/>
<evidence type="ECO:0000313" key="2">
    <source>
        <dbReference type="Proteomes" id="UP000183832"/>
    </source>
</evidence>
<keyword evidence="2" id="KW-1185">Reference proteome</keyword>
<dbReference type="EMBL" id="CVRI01000043">
    <property type="protein sequence ID" value="CRK96275.1"/>
    <property type="molecule type" value="Genomic_DNA"/>
</dbReference>
<protein>
    <submittedName>
        <fullName evidence="1">CLUMA_CG009697, isoform A</fullName>
    </submittedName>
</protein>
<reference evidence="1 2" key="1">
    <citation type="submission" date="2015-04" db="EMBL/GenBank/DDBJ databases">
        <authorList>
            <person name="Syromyatnikov M.Y."/>
            <person name="Popov V.N."/>
        </authorList>
    </citation>
    <scope>NUCLEOTIDE SEQUENCE [LARGE SCALE GENOMIC DNA]</scope>
</reference>
<organism evidence="1 2">
    <name type="scientific">Clunio marinus</name>
    <dbReference type="NCBI Taxonomy" id="568069"/>
    <lineage>
        <taxon>Eukaryota</taxon>
        <taxon>Metazoa</taxon>
        <taxon>Ecdysozoa</taxon>
        <taxon>Arthropoda</taxon>
        <taxon>Hexapoda</taxon>
        <taxon>Insecta</taxon>
        <taxon>Pterygota</taxon>
        <taxon>Neoptera</taxon>
        <taxon>Endopterygota</taxon>
        <taxon>Diptera</taxon>
        <taxon>Nematocera</taxon>
        <taxon>Chironomoidea</taxon>
        <taxon>Chironomidae</taxon>
        <taxon>Clunio</taxon>
    </lineage>
</organism>
<sequence length="63" mass="7275">MKTVVGDGGILSLKFTFLVVHHRYDDESHLILVRCTISKQMINFKVCKALNNDLVECSCRRYD</sequence>
<dbReference type="Proteomes" id="UP000183832">
    <property type="component" value="Unassembled WGS sequence"/>
</dbReference>
<gene>
    <name evidence="1" type="ORF">CLUMA_CG009697</name>
</gene>
<evidence type="ECO:0000313" key="1">
    <source>
        <dbReference type="EMBL" id="CRK96275.1"/>
    </source>
</evidence>
<dbReference type="AlphaFoldDB" id="A0A1J1I7V8"/>
<accession>A0A1J1I7V8</accession>
<name>A0A1J1I7V8_9DIPT</name>